<evidence type="ECO:0000256" key="5">
    <source>
        <dbReference type="ARBA" id="ARBA00022573"/>
    </source>
</evidence>
<dbReference type="Gene3D" id="3.90.1150.10">
    <property type="entry name" value="Aspartate Aminotransferase, domain 1"/>
    <property type="match status" value="1"/>
</dbReference>
<sequence length="340" mass="36989">MQHGGDLSKAIAAFGGTESDWMDLSTGINPVAYPAAEHITARGLTDLPGERAENALIEAARQAYNLSPNSAIAAAPGTQAIITALPYLLGANCSISIIGPTYSSHEESWKGAGATVQCISKEQAHEATTDHLLLVNPNNPDGHIFTREELLKLAAIKQQNGGYLIVDEAFMDLYPQASIIPQIKDLPILVLRSFGKFFGLAGLRLGFLVGPKEVTEKLQNQFGSWAVSGPALDVGRAALADLNWQTEMRSSLKSEMGLFSTLLKDQNISIVGQTDLYILIEHPLAHPLHNALAKERIWTRVFDFSENWMRLGLPAADSDRQRFAKSFKDALQTVEDHAAF</sequence>
<dbReference type="InterPro" id="IPR015421">
    <property type="entry name" value="PyrdxlP-dep_Trfase_major"/>
</dbReference>
<dbReference type="PROSITE" id="PS00105">
    <property type="entry name" value="AA_TRANSFER_CLASS_1"/>
    <property type="match status" value="1"/>
</dbReference>
<comment type="catalytic activity">
    <reaction evidence="9">
        <text>O-phospho-L-threonine + H(+) = (R)-1-aminopropan-2-yl phosphate + CO2</text>
        <dbReference type="Rhea" id="RHEA:11492"/>
        <dbReference type="ChEBI" id="CHEBI:15378"/>
        <dbReference type="ChEBI" id="CHEBI:16526"/>
        <dbReference type="ChEBI" id="CHEBI:58563"/>
        <dbReference type="ChEBI" id="CHEBI:58675"/>
        <dbReference type="EC" id="4.1.1.81"/>
    </reaction>
</comment>
<reference evidence="12" key="1">
    <citation type="journal article" date="2019" name="Int. J. Syst. Evol. Microbiol.">
        <title>The Global Catalogue of Microorganisms (GCM) 10K type strain sequencing project: providing services to taxonomists for standard genome sequencing and annotation.</title>
        <authorList>
            <consortium name="The Broad Institute Genomics Platform"/>
            <consortium name="The Broad Institute Genome Sequencing Center for Infectious Disease"/>
            <person name="Wu L."/>
            <person name="Ma J."/>
        </authorList>
    </citation>
    <scope>NUCLEOTIDE SEQUENCE [LARGE SCALE GENOMIC DNA]</scope>
    <source>
        <strain evidence="12">KCTC 12861</strain>
    </source>
</reference>
<dbReference type="PANTHER" id="PTHR42885">
    <property type="entry name" value="HISTIDINOL-PHOSPHATE AMINOTRANSFERASE-RELATED"/>
    <property type="match status" value="1"/>
</dbReference>
<dbReference type="Pfam" id="PF00155">
    <property type="entry name" value="Aminotran_1_2"/>
    <property type="match status" value="1"/>
</dbReference>
<keyword evidence="6" id="KW-0663">Pyridoxal phosphate</keyword>
<organism evidence="11 12">
    <name type="scientific">Pseudovibrio japonicus</name>
    <dbReference type="NCBI Taxonomy" id="366534"/>
    <lineage>
        <taxon>Bacteria</taxon>
        <taxon>Pseudomonadati</taxon>
        <taxon>Pseudomonadota</taxon>
        <taxon>Alphaproteobacteria</taxon>
        <taxon>Hyphomicrobiales</taxon>
        <taxon>Stappiaceae</taxon>
        <taxon>Pseudovibrio</taxon>
    </lineage>
</organism>
<protein>
    <recommendedName>
        <fullName evidence="4">threonine-phosphate decarboxylase</fullName>
        <ecNumber evidence="4">4.1.1.81</ecNumber>
    </recommendedName>
    <alternativeName>
        <fullName evidence="8">L-threonine-O-3-phosphate decarboxylase</fullName>
    </alternativeName>
</protein>
<dbReference type="PANTHER" id="PTHR42885:SF1">
    <property type="entry name" value="THREONINE-PHOSPHATE DECARBOXYLASE"/>
    <property type="match status" value="1"/>
</dbReference>
<keyword evidence="5" id="KW-0169">Cobalamin biosynthesis</keyword>
<keyword evidence="12" id="KW-1185">Reference proteome</keyword>
<dbReference type="RefSeq" id="WP_189437307.1">
    <property type="nucleotide sequence ID" value="NZ_BMXE01000004.1"/>
</dbReference>
<dbReference type="Proteomes" id="UP000637980">
    <property type="component" value="Unassembled WGS sequence"/>
</dbReference>
<evidence type="ECO:0000313" key="12">
    <source>
        <dbReference type="Proteomes" id="UP000637980"/>
    </source>
</evidence>
<dbReference type="SUPFAM" id="SSF53383">
    <property type="entry name" value="PLP-dependent transferases"/>
    <property type="match status" value="1"/>
</dbReference>
<dbReference type="InterPro" id="IPR005860">
    <property type="entry name" value="CobD"/>
</dbReference>
<dbReference type="EC" id="4.1.1.81" evidence="4"/>
<dbReference type="InterPro" id="IPR015422">
    <property type="entry name" value="PyrdxlP-dep_Trfase_small"/>
</dbReference>
<comment type="pathway">
    <text evidence="3">Cofactor biosynthesis; adenosylcobalamin biosynthesis.</text>
</comment>
<comment type="function">
    <text evidence="2">Decarboxylates L-threonine-O-3-phosphate to yield (R)-1-amino-2-propanol O-2-phosphate, the precursor for the linkage between the nucleotide loop and the corrin ring in cobalamin.</text>
</comment>
<proteinExistence type="predicted"/>
<evidence type="ECO:0000256" key="2">
    <source>
        <dbReference type="ARBA" id="ARBA00003444"/>
    </source>
</evidence>
<dbReference type="EMBL" id="BMXE01000004">
    <property type="protein sequence ID" value="GHB36051.1"/>
    <property type="molecule type" value="Genomic_DNA"/>
</dbReference>
<dbReference type="CDD" id="cd00609">
    <property type="entry name" value="AAT_like"/>
    <property type="match status" value="1"/>
</dbReference>
<evidence type="ECO:0000313" key="11">
    <source>
        <dbReference type="EMBL" id="GHB36051.1"/>
    </source>
</evidence>
<evidence type="ECO:0000256" key="7">
    <source>
        <dbReference type="ARBA" id="ARBA00023239"/>
    </source>
</evidence>
<evidence type="ECO:0000256" key="9">
    <source>
        <dbReference type="ARBA" id="ARBA00048531"/>
    </source>
</evidence>
<keyword evidence="7" id="KW-0456">Lyase</keyword>
<evidence type="ECO:0000259" key="10">
    <source>
        <dbReference type="Pfam" id="PF00155"/>
    </source>
</evidence>
<evidence type="ECO:0000256" key="4">
    <source>
        <dbReference type="ARBA" id="ARBA00012285"/>
    </source>
</evidence>
<evidence type="ECO:0000256" key="6">
    <source>
        <dbReference type="ARBA" id="ARBA00022898"/>
    </source>
</evidence>
<evidence type="ECO:0000256" key="3">
    <source>
        <dbReference type="ARBA" id="ARBA00004953"/>
    </source>
</evidence>
<feature type="domain" description="Aminotransferase class I/classII large" evidence="10">
    <location>
        <begin position="49"/>
        <end position="316"/>
    </location>
</feature>
<evidence type="ECO:0000256" key="1">
    <source>
        <dbReference type="ARBA" id="ARBA00001933"/>
    </source>
</evidence>
<gene>
    <name evidence="11" type="primary">cobC</name>
    <name evidence="11" type="ORF">GCM10007094_27080</name>
</gene>
<comment type="cofactor">
    <cofactor evidence="1">
        <name>pyridoxal 5'-phosphate</name>
        <dbReference type="ChEBI" id="CHEBI:597326"/>
    </cofactor>
</comment>
<dbReference type="Gene3D" id="3.40.640.10">
    <property type="entry name" value="Type I PLP-dependent aspartate aminotransferase-like (Major domain)"/>
    <property type="match status" value="1"/>
</dbReference>
<name>A0ABQ3EIH2_9HYPH</name>
<accession>A0ABQ3EIH2</accession>
<dbReference type="InterPro" id="IPR015424">
    <property type="entry name" value="PyrdxlP-dep_Trfase"/>
</dbReference>
<dbReference type="NCBIfam" id="TIGR01140">
    <property type="entry name" value="L_thr_O3P_dcar"/>
    <property type="match status" value="1"/>
</dbReference>
<dbReference type="InterPro" id="IPR004839">
    <property type="entry name" value="Aminotransferase_I/II_large"/>
</dbReference>
<evidence type="ECO:0000256" key="8">
    <source>
        <dbReference type="ARBA" id="ARBA00029996"/>
    </source>
</evidence>
<dbReference type="InterPro" id="IPR004838">
    <property type="entry name" value="NHTrfase_class1_PyrdxlP-BS"/>
</dbReference>
<comment type="caution">
    <text evidence="11">The sequence shown here is derived from an EMBL/GenBank/DDBJ whole genome shotgun (WGS) entry which is preliminary data.</text>
</comment>